<sequence length="121" mass="13274">APTSGALRPEACEVCKSAHEEVVEVVDITPVIPQKQSASGKFYGRSVLNRLQGCWFRQDGQMIAQIIDSLVIFSNNSVAVLSPRSESQVCLSLGGDRMFGTFIDDAQASLRWSDGDVWLRK</sequence>
<protein>
    <submittedName>
        <fullName evidence="1">Uncharacterized protein</fullName>
    </submittedName>
</protein>
<dbReference type="Proteomes" id="UP000601435">
    <property type="component" value="Unassembled WGS sequence"/>
</dbReference>
<dbReference type="EMBL" id="CAJNJA010056674">
    <property type="protein sequence ID" value="CAE7859468.1"/>
    <property type="molecule type" value="Genomic_DNA"/>
</dbReference>
<reference evidence="1" key="1">
    <citation type="submission" date="2021-02" db="EMBL/GenBank/DDBJ databases">
        <authorList>
            <person name="Dougan E. K."/>
            <person name="Rhodes N."/>
            <person name="Thang M."/>
            <person name="Chan C."/>
        </authorList>
    </citation>
    <scope>NUCLEOTIDE SEQUENCE</scope>
</reference>
<organism evidence="1 2">
    <name type="scientific">Symbiodinium necroappetens</name>
    <dbReference type="NCBI Taxonomy" id="1628268"/>
    <lineage>
        <taxon>Eukaryota</taxon>
        <taxon>Sar</taxon>
        <taxon>Alveolata</taxon>
        <taxon>Dinophyceae</taxon>
        <taxon>Suessiales</taxon>
        <taxon>Symbiodiniaceae</taxon>
        <taxon>Symbiodinium</taxon>
    </lineage>
</organism>
<accession>A0A813ACC4</accession>
<keyword evidence="2" id="KW-1185">Reference proteome</keyword>
<evidence type="ECO:0000313" key="1">
    <source>
        <dbReference type="EMBL" id="CAE7859468.1"/>
    </source>
</evidence>
<feature type="non-terminal residue" evidence="1">
    <location>
        <position position="121"/>
    </location>
</feature>
<dbReference type="AlphaFoldDB" id="A0A813ACC4"/>
<gene>
    <name evidence="1" type="ORF">SNEC2469_LOCUS27151</name>
</gene>
<proteinExistence type="predicted"/>
<dbReference type="OrthoDB" id="10382686at2759"/>
<name>A0A813ACC4_9DINO</name>
<comment type="caution">
    <text evidence="1">The sequence shown here is derived from an EMBL/GenBank/DDBJ whole genome shotgun (WGS) entry which is preliminary data.</text>
</comment>
<evidence type="ECO:0000313" key="2">
    <source>
        <dbReference type="Proteomes" id="UP000601435"/>
    </source>
</evidence>